<dbReference type="AlphaFoldDB" id="A0A084Y4C1"/>
<sequence>MFSITRSEEPRPELRVTFRSCAPEWPHEAQSTSDKVDCDDEEVAERAELDDCLGRDSADCGAADDELPLVRFAVALTFDDFAGEKDVFEIEDRKVVIVKFFYSVDGHNVVQ</sequence>
<gene>
    <name evidence="1" type="ORF">CAPSK01_000728</name>
</gene>
<evidence type="ECO:0000313" key="1">
    <source>
        <dbReference type="EMBL" id="KFB69565.1"/>
    </source>
</evidence>
<protein>
    <submittedName>
        <fullName evidence="1">Uncharacterized protein</fullName>
    </submittedName>
</protein>
<reference evidence="1 2" key="1">
    <citation type="submission" date="2014-07" db="EMBL/GenBank/DDBJ databases">
        <title>Expanding our view of genomic diversity in Candidatus Accumulibacter clades.</title>
        <authorList>
            <person name="Skennerton C.T."/>
            <person name="Barr J.J."/>
            <person name="Slater F.R."/>
            <person name="Bond P.L."/>
            <person name="Tyson G.W."/>
        </authorList>
    </citation>
    <scope>NUCLEOTIDE SEQUENCE [LARGE SCALE GENOMIC DNA]</scope>
    <source>
        <strain evidence="2">SK-01</strain>
    </source>
</reference>
<proteinExistence type="predicted"/>
<evidence type="ECO:0000313" key="2">
    <source>
        <dbReference type="Proteomes" id="UP000019812"/>
    </source>
</evidence>
<accession>A0A084Y4C1</accession>
<dbReference type="Proteomes" id="UP000019812">
    <property type="component" value="Unassembled WGS sequence"/>
</dbReference>
<comment type="caution">
    <text evidence="1">The sequence shown here is derived from an EMBL/GenBank/DDBJ whole genome shotgun (WGS) entry which is preliminary data.</text>
</comment>
<name>A0A084Y4C1_9PROT</name>
<organism evidence="1 2">
    <name type="scientific">Candidatus Accumulibacter vicinus</name>
    <dbReference type="NCBI Taxonomy" id="2954382"/>
    <lineage>
        <taxon>Bacteria</taxon>
        <taxon>Pseudomonadati</taxon>
        <taxon>Pseudomonadota</taxon>
        <taxon>Betaproteobacteria</taxon>
        <taxon>Candidatus Accumulibacter</taxon>
    </lineage>
</organism>
<dbReference type="EMBL" id="JDSS02000012">
    <property type="protein sequence ID" value="KFB69565.1"/>
    <property type="molecule type" value="Genomic_DNA"/>
</dbReference>